<feature type="region of interest" description="Disordered" evidence="1">
    <location>
        <begin position="1"/>
        <end position="98"/>
    </location>
</feature>
<keyword evidence="3" id="KW-1185">Reference proteome</keyword>
<dbReference type="Proteomes" id="UP001283361">
    <property type="component" value="Unassembled WGS sequence"/>
</dbReference>
<feature type="compositionally biased region" description="Low complexity" evidence="1">
    <location>
        <begin position="1"/>
        <end position="16"/>
    </location>
</feature>
<feature type="compositionally biased region" description="Polar residues" evidence="1">
    <location>
        <begin position="219"/>
        <end position="232"/>
    </location>
</feature>
<accession>A0AAE1B6W0</accession>
<protein>
    <submittedName>
        <fullName evidence="2">Uncharacterized protein</fullName>
    </submittedName>
</protein>
<name>A0AAE1B6W0_9GAST</name>
<sequence>MESYPDMSSESESEMSTNEARVYTTKTSPKRVAGSHRRTASQDKIRSLGKSASLDSTSQQLQQQQQQQQQHGSNSSLSNIGGPARQGGRKRRKRISEKPNISLNLWSFMKNAIGKELSKIPMPVGGLQCGKGWEGGGERGHEHQPEPVELHEERYRQGALQDTHAGRWPSVWKGLAKSGGRLGGRGGERVADHQPEPVELHEERYRQGALQDTHAALAATTNQADDTSNTLR</sequence>
<evidence type="ECO:0000256" key="1">
    <source>
        <dbReference type="SAM" id="MobiDB-lite"/>
    </source>
</evidence>
<proteinExistence type="predicted"/>
<evidence type="ECO:0000313" key="3">
    <source>
        <dbReference type="Proteomes" id="UP001283361"/>
    </source>
</evidence>
<feature type="region of interest" description="Disordered" evidence="1">
    <location>
        <begin position="211"/>
        <end position="232"/>
    </location>
</feature>
<evidence type="ECO:0000313" key="2">
    <source>
        <dbReference type="EMBL" id="KAK3800568.1"/>
    </source>
</evidence>
<gene>
    <name evidence="2" type="ORF">RRG08_020767</name>
</gene>
<feature type="compositionally biased region" description="Low complexity" evidence="1">
    <location>
        <begin position="51"/>
        <end position="78"/>
    </location>
</feature>
<reference evidence="2" key="1">
    <citation type="journal article" date="2023" name="G3 (Bethesda)">
        <title>A reference genome for the long-term kleptoplast-retaining sea slug Elysia crispata morphotype clarki.</title>
        <authorList>
            <person name="Eastman K.E."/>
            <person name="Pendleton A.L."/>
            <person name="Shaikh M.A."/>
            <person name="Suttiyut T."/>
            <person name="Ogas R."/>
            <person name="Tomko P."/>
            <person name="Gavelis G."/>
            <person name="Widhalm J.R."/>
            <person name="Wisecaver J.H."/>
        </authorList>
    </citation>
    <scope>NUCLEOTIDE SEQUENCE</scope>
    <source>
        <strain evidence="2">ECLA1</strain>
    </source>
</reference>
<organism evidence="2 3">
    <name type="scientific">Elysia crispata</name>
    <name type="common">lettuce slug</name>
    <dbReference type="NCBI Taxonomy" id="231223"/>
    <lineage>
        <taxon>Eukaryota</taxon>
        <taxon>Metazoa</taxon>
        <taxon>Spiralia</taxon>
        <taxon>Lophotrochozoa</taxon>
        <taxon>Mollusca</taxon>
        <taxon>Gastropoda</taxon>
        <taxon>Heterobranchia</taxon>
        <taxon>Euthyneura</taxon>
        <taxon>Panpulmonata</taxon>
        <taxon>Sacoglossa</taxon>
        <taxon>Placobranchoidea</taxon>
        <taxon>Plakobranchidae</taxon>
        <taxon>Elysia</taxon>
    </lineage>
</organism>
<dbReference type="AlphaFoldDB" id="A0AAE1B6W0"/>
<dbReference type="EMBL" id="JAWDGP010000444">
    <property type="protein sequence ID" value="KAK3800568.1"/>
    <property type="molecule type" value="Genomic_DNA"/>
</dbReference>
<comment type="caution">
    <text evidence="2">The sequence shown here is derived from an EMBL/GenBank/DDBJ whole genome shotgun (WGS) entry which is preliminary data.</text>
</comment>